<organism evidence="9 10">
    <name type="scientific">Agrococcus jejuensis</name>
    <dbReference type="NCBI Taxonomy" id="399736"/>
    <lineage>
        <taxon>Bacteria</taxon>
        <taxon>Bacillati</taxon>
        <taxon>Actinomycetota</taxon>
        <taxon>Actinomycetes</taxon>
        <taxon>Micrococcales</taxon>
        <taxon>Microbacteriaceae</taxon>
        <taxon>Agrococcus</taxon>
    </lineage>
</organism>
<evidence type="ECO:0000313" key="9">
    <source>
        <dbReference type="EMBL" id="SDH93080.1"/>
    </source>
</evidence>
<keyword evidence="6 8" id="KW-0472">Membrane</keyword>
<keyword evidence="3" id="KW-0808">Transferase</keyword>
<feature type="transmembrane region" description="Helical" evidence="8">
    <location>
        <begin position="61"/>
        <end position="92"/>
    </location>
</feature>
<evidence type="ECO:0000256" key="7">
    <source>
        <dbReference type="ARBA" id="ARBA00024033"/>
    </source>
</evidence>
<comment type="subcellular location">
    <subcellularLocation>
        <location evidence="1">Cell membrane</location>
        <topology evidence="1">Multi-pass membrane protein</topology>
    </subcellularLocation>
</comment>
<dbReference type="EMBL" id="LT629695">
    <property type="protein sequence ID" value="SDH93080.1"/>
    <property type="molecule type" value="Genomic_DNA"/>
</dbReference>
<evidence type="ECO:0000256" key="8">
    <source>
        <dbReference type="SAM" id="Phobius"/>
    </source>
</evidence>
<dbReference type="AlphaFoldDB" id="A0A1G8GFI2"/>
<dbReference type="GO" id="GO:0005886">
    <property type="term" value="C:plasma membrane"/>
    <property type="evidence" value="ECO:0007669"/>
    <property type="project" value="UniProtKB-SubCell"/>
</dbReference>
<gene>
    <name evidence="9" type="ORF">SAMN04489720_2906</name>
</gene>
<reference evidence="10" key="1">
    <citation type="submission" date="2016-10" db="EMBL/GenBank/DDBJ databases">
        <authorList>
            <person name="Varghese N."/>
            <person name="Submissions S."/>
        </authorList>
    </citation>
    <scope>NUCLEOTIDE SEQUENCE [LARGE SCALE GENOMIC DNA]</scope>
    <source>
        <strain evidence="10">DSM 22002</strain>
    </source>
</reference>
<proteinExistence type="inferred from homology"/>
<dbReference type="OrthoDB" id="581198at2"/>
<keyword evidence="4 8" id="KW-0812">Transmembrane</keyword>
<dbReference type="InterPro" id="IPR018584">
    <property type="entry name" value="GT87"/>
</dbReference>
<evidence type="ECO:0000256" key="6">
    <source>
        <dbReference type="ARBA" id="ARBA00023136"/>
    </source>
</evidence>
<feature type="transmembrane region" description="Helical" evidence="8">
    <location>
        <begin position="319"/>
        <end position="337"/>
    </location>
</feature>
<comment type="similarity">
    <text evidence="7">Belongs to the glycosyltransferase 87 family.</text>
</comment>
<keyword evidence="10" id="KW-1185">Reference proteome</keyword>
<evidence type="ECO:0000256" key="4">
    <source>
        <dbReference type="ARBA" id="ARBA00022692"/>
    </source>
</evidence>
<sequence>MLWAAFMAVHGLVAALNHPEVSTAFGDVRGVYPWWVWRAEQGDVVGIDEPWVYPILAWLPIAASAIAGAAALPGTWLVVVTVLDGLAFWLLLRHPRGVAPAWTWLALMALLGPIVVGRIDSITMPIAIAGVVATWSGRHALAALAFTVGAWTKIWPGVLWIAQLVVRPGRLVTLAVGAAVTAVVMLTALALGSGGNVLSFLTWQGERGLQIEAVLATPFHWAGAPLGYDDVQLTYELQTEAADAVAAVATPVLVVVTLLVAALGVLAVRRGADRDVAGAWLATAMVAALIVTNPVGSPQFAIWLIAPALLLVGIRAWEGVAVIVVLCGLTQLCYPWLYGEVVGQEPIGLLVLTLRNAGYVVLLGLAAWRLVRLPDRVAVAV</sequence>
<dbReference type="GO" id="GO:0016758">
    <property type="term" value="F:hexosyltransferase activity"/>
    <property type="evidence" value="ECO:0007669"/>
    <property type="project" value="InterPro"/>
</dbReference>
<feature type="transmembrane region" description="Helical" evidence="8">
    <location>
        <begin position="275"/>
        <end position="292"/>
    </location>
</feature>
<name>A0A1G8GFI2_9MICO</name>
<dbReference type="RefSeq" id="WP_092506157.1">
    <property type="nucleotide sequence ID" value="NZ_LT629695.1"/>
</dbReference>
<feature type="transmembrane region" description="Helical" evidence="8">
    <location>
        <begin position="140"/>
        <end position="162"/>
    </location>
</feature>
<evidence type="ECO:0000256" key="3">
    <source>
        <dbReference type="ARBA" id="ARBA00022679"/>
    </source>
</evidence>
<feature type="transmembrane region" description="Helical" evidence="8">
    <location>
        <begin position="171"/>
        <end position="191"/>
    </location>
</feature>
<evidence type="ECO:0000313" key="10">
    <source>
        <dbReference type="Proteomes" id="UP000198822"/>
    </source>
</evidence>
<feature type="transmembrane region" description="Helical" evidence="8">
    <location>
        <begin position="104"/>
        <end position="128"/>
    </location>
</feature>
<dbReference type="Proteomes" id="UP000198822">
    <property type="component" value="Chromosome I"/>
</dbReference>
<dbReference type="STRING" id="399736.SAMN04489720_2906"/>
<feature type="transmembrane region" description="Helical" evidence="8">
    <location>
        <begin position="244"/>
        <end position="268"/>
    </location>
</feature>
<feature type="transmembrane region" description="Helical" evidence="8">
    <location>
        <begin position="349"/>
        <end position="368"/>
    </location>
</feature>
<evidence type="ECO:0000256" key="5">
    <source>
        <dbReference type="ARBA" id="ARBA00022989"/>
    </source>
</evidence>
<evidence type="ECO:0008006" key="11">
    <source>
        <dbReference type="Google" id="ProtNLM"/>
    </source>
</evidence>
<keyword evidence="2" id="KW-1003">Cell membrane</keyword>
<dbReference type="Pfam" id="PF09594">
    <property type="entry name" value="GT87"/>
    <property type="match status" value="1"/>
</dbReference>
<evidence type="ECO:0000256" key="2">
    <source>
        <dbReference type="ARBA" id="ARBA00022475"/>
    </source>
</evidence>
<keyword evidence="5 8" id="KW-1133">Transmembrane helix</keyword>
<protein>
    <recommendedName>
        <fullName evidence="11">DUF2029 domain-containing protein</fullName>
    </recommendedName>
</protein>
<evidence type="ECO:0000256" key="1">
    <source>
        <dbReference type="ARBA" id="ARBA00004651"/>
    </source>
</evidence>
<accession>A0A1G8GFI2</accession>